<evidence type="ECO:0000259" key="2">
    <source>
        <dbReference type="Pfam" id="PF20232"/>
    </source>
</evidence>
<dbReference type="InterPro" id="IPR017735">
    <property type="entry name" value="T6SS_FHA"/>
</dbReference>
<feature type="domain" description="Type VI secretion system FHA" evidence="2">
    <location>
        <begin position="286"/>
        <end position="463"/>
    </location>
</feature>
<evidence type="ECO:0000313" key="3">
    <source>
        <dbReference type="EMBL" id="RCK40937.1"/>
    </source>
</evidence>
<reference evidence="3 4" key="1">
    <citation type="submission" date="2014-07" db="EMBL/GenBank/DDBJ databases">
        <title>Draft genome sequence of Thalassospira profundimaris S25-3-2.</title>
        <authorList>
            <person name="Lai Q."/>
            <person name="Shao Z."/>
        </authorList>
    </citation>
    <scope>NUCLEOTIDE SEQUENCE [LARGE SCALE GENOMIC DNA]</scope>
    <source>
        <strain evidence="3 4">S25-3-2</strain>
    </source>
</reference>
<dbReference type="NCBIfam" id="TIGR03354">
    <property type="entry name" value="VI_FHA"/>
    <property type="match status" value="1"/>
</dbReference>
<protein>
    <recommendedName>
        <fullName evidence="2">Type VI secretion system FHA domain-containing protein</fullName>
    </recommendedName>
</protein>
<dbReference type="InterPro" id="IPR046883">
    <property type="entry name" value="T6SS_FHA_C"/>
</dbReference>
<dbReference type="OrthoDB" id="273564at2"/>
<gene>
    <name evidence="3" type="ORF">TH25_24335</name>
</gene>
<feature type="compositionally biased region" description="Basic and acidic residues" evidence="1">
    <location>
        <begin position="144"/>
        <end position="166"/>
    </location>
</feature>
<dbReference type="Pfam" id="PF20232">
    <property type="entry name" value="T6SS_FHA_C"/>
    <property type="match status" value="1"/>
</dbReference>
<evidence type="ECO:0000313" key="4">
    <source>
        <dbReference type="Proteomes" id="UP000252517"/>
    </source>
</evidence>
<feature type="region of interest" description="Disordered" evidence="1">
    <location>
        <begin position="144"/>
        <end position="257"/>
    </location>
</feature>
<evidence type="ECO:0000256" key="1">
    <source>
        <dbReference type="SAM" id="MobiDB-lite"/>
    </source>
</evidence>
<comment type="caution">
    <text evidence="3">The sequence shown here is derived from an EMBL/GenBank/DDBJ whole genome shotgun (WGS) entry which is preliminary data.</text>
</comment>
<name>A0A367WHP8_9PROT</name>
<sequence>MKAKFQIENVHDAVPAFPVSFVFSQRGGLIGSAPDATWQIQDSDGAIPETAARVMVTDGHFTIERVSNANIRINRAKAPIPTGRPVILSDKDEVQIENLKCTVSTGQSEYLDARPVSVHSMVGAEQGNREGLVRDSVYVEARPVEASEAARETRDDPLDVLDERRVARQQTDPLSAFSEARRSRQSDDEILLQDDVNLQRGAEPRVTNSQQDDADMHFASMPNTRIRRDRYGFEEPVQSESGASSASTSSSASYGASRNTDSAIDAVSVDLPHAVDHVALRPLAKSLGIHLGEMSTEQAARVLSDIGASLRAALEGLNQIYKSTSERSANFPLATMHLHALEDNPIRFSRDADEALHAFFSKRGPVHLSAPAAMQESLDHLNSHQAATEKSIDRALDAVLAALLPRALERRFKAYDAAGVPENQEAYDAWCWRMYRAYFSELRSQRQQGLQMLFWEVFGNEYRATRRHEQMQRDLGEENERDIEQ</sequence>
<dbReference type="AlphaFoldDB" id="A0A367WHP8"/>
<proteinExistence type="predicted"/>
<dbReference type="RefSeq" id="WP_114090680.1">
    <property type="nucleotide sequence ID" value="NZ_JPWH01000038.1"/>
</dbReference>
<dbReference type="EMBL" id="JPWH01000038">
    <property type="protein sequence ID" value="RCK40937.1"/>
    <property type="molecule type" value="Genomic_DNA"/>
</dbReference>
<dbReference type="SUPFAM" id="SSF49879">
    <property type="entry name" value="SMAD/FHA domain"/>
    <property type="match status" value="1"/>
</dbReference>
<feature type="compositionally biased region" description="Low complexity" evidence="1">
    <location>
        <begin position="239"/>
        <end position="257"/>
    </location>
</feature>
<accession>A0A367WHP8</accession>
<dbReference type="Proteomes" id="UP000252517">
    <property type="component" value="Unassembled WGS sequence"/>
</dbReference>
<dbReference type="InterPro" id="IPR008984">
    <property type="entry name" value="SMAD_FHA_dom_sf"/>
</dbReference>
<organism evidence="3 4">
    <name type="scientific">Thalassospira profundimaris</name>
    <dbReference type="NCBI Taxonomy" id="502049"/>
    <lineage>
        <taxon>Bacteria</taxon>
        <taxon>Pseudomonadati</taxon>
        <taxon>Pseudomonadota</taxon>
        <taxon>Alphaproteobacteria</taxon>
        <taxon>Rhodospirillales</taxon>
        <taxon>Thalassospiraceae</taxon>
        <taxon>Thalassospira</taxon>
    </lineage>
</organism>